<keyword evidence="2" id="KW-1133">Transmembrane helix</keyword>
<feature type="transmembrane region" description="Helical" evidence="2">
    <location>
        <begin position="177"/>
        <end position="197"/>
    </location>
</feature>
<dbReference type="InterPro" id="IPR001245">
    <property type="entry name" value="Ser-Thr/Tyr_kinase_cat_dom"/>
</dbReference>
<keyword evidence="2" id="KW-0812">Transmembrane</keyword>
<dbReference type="Proteomes" id="UP001386955">
    <property type="component" value="Unassembled WGS sequence"/>
</dbReference>
<dbReference type="PANTHER" id="PTHR36020:SF1">
    <property type="entry name" value="TRANSMEMBRANE PROTEIN"/>
    <property type="match status" value="1"/>
</dbReference>
<keyword evidence="5" id="KW-1185">Reference proteome</keyword>
<feature type="domain" description="Serine-threonine/tyrosine-protein kinase catalytic" evidence="3">
    <location>
        <begin position="58"/>
        <end position="120"/>
    </location>
</feature>
<dbReference type="SUPFAM" id="SSF56112">
    <property type="entry name" value="Protein kinase-like (PK-like)"/>
    <property type="match status" value="1"/>
</dbReference>
<evidence type="ECO:0000259" key="3">
    <source>
        <dbReference type="Pfam" id="PF07714"/>
    </source>
</evidence>
<keyword evidence="1" id="KW-0067">ATP-binding</keyword>
<accession>A0AAN9X0A8</accession>
<dbReference type="AlphaFoldDB" id="A0AAN9X0A8"/>
<dbReference type="EMBL" id="JAYMYS010000008">
    <property type="protein sequence ID" value="KAK7383354.1"/>
    <property type="molecule type" value="Genomic_DNA"/>
</dbReference>
<dbReference type="Pfam" id="PF07714">
    <property type="entry name" value="PK_Tyr_Ser-Thr"/>
    <property type="match status" value="1"/>
</dbReference>
<dbReference type="FunFam" id="3.30.200.20:FF:000288">
    <property type="entry name" value="LRR receptor-like serine/threonine-protein kinase ERECTA"/>
    <property type="match status" value="1"/>
</dbReference>
<keyword evidence="2" id="KW-0472">Membrane</keyword>
<feature type="binding site" evidence="1">
    <location>
        <position position="82"/>
    </location>
    <ligand>
        <name>ATP</name>
        <dbReference type="ChEBI" id="CHEBI:30616"/>
    </ligand>
</feature>
<dbReference type="InterPro" id="IPR011009">
    <property type="entry name" value="Kinase-like_dom_sf"/>
</dbReference>
<organism evidence="4 5">
    <name type="scientific">Psophocarpus tetragonolobus</name>
    <name type="common">Winged bean</name>
    <name type="synonym">Dolichos tetragonolobus</name>
    <dbReference type="NCBI Taxonomy" id="3891"/>
    <lineage>
        <taxon>Eukaryota</taxon>
        <taxon>Viridiplantae</taxon>
        <taxon>Streptophyta</taxon>
        <taxon>Embryophyta</taxon>
        <taxon>Tracheophyta</taxon>
        <taxon>Spermatophyta</taxon>
        <taxon>Magnoliopsida</taxon>
        <taxon>eudicotyledons</taxon>
        <taxon>Gunneridae</taxon>
        <taxon>Pentapetalae</taxon>
        <taxon>rosids</taxon>
        <taxon>fabids</taxon>
        <taxon>Fabales</taxon>
        <taxon>Fabaceae</taxon>
        <taxon>Papilionoideae</taxon>
        <taxon>50 kb inversion clade</taxon>
        <taxon>NPAAA clade</taxon>
        <taxon>indigoferoid/millettioid clade</taxon>
        <taxon>Phaseoleae</taxon>
        <taxon>Psophocarpus</taxon>
    </lineage>
</organism>
<protein>
    <recommendedName>
        <fullName evidence="3">Serine-threonine/tyrosine-protein kinase catalytic domain-containing protein</fullName>
    </recommendedName>
</protein>
<dbReference type="PROSITE" id="PS00107">
    <property type="entry name" value="PROTEIN_KINASE_ATP"/>
    <property type="match status" value="1"/>
</dbReference>
<sequence length="207" mass="23104">MSGKIPSAFQSLESMTYFLRNLSSNNLQCSIPIELSRIGNLDTLFCMRMTENLSEKYIIGYGVFSTVYKCILKNFKPVAIKKLHSYLQCLKEFETELETVGSIKHINLVYLQGYSLSLQSKVVAPRIVTSGGKAFGAEKIEAVAHSLIASVEKTSISFMRTTFYEIMRKQKVQPIGFLPWATFAGTIGTCTCFLLYGDGSVLLSLFL</sequence>
<name>A0AAN9X0A8_PSOTE</name>
<dbReference type="Gene3D" id="3.30.200.20">
    <property type="entry name" value="Phosphorylase Kinase, domain 1"/>
    <property type="match status" value="1"/>
</dbReference>
<dbReference type="PANTHER" id="PTHR36020">
    <property type="entry name" value="TRANSMEMBRANE PROTEIN"/>
    <property type="match status" value="1"/>
</dbReference>
<proteinExistence type="predicted"/>
<dbReference type="InterPro" id="IPR017441">
    <property type="entry name" value="Protein_kinase_ATP_BS"/>
</dbReference>
<comment type="caution">
    <text evidence="4">The sequence shown here is derived from an EMBL/GenBank/DDBJ whole genome shotgun (WGS) entry which is preliminary data.</text>
</comment>
<evidence type="ECO:0000313" key="5">
    <source>
        <dbReference type="Proteomes" id="UP001386955"/>
    </source>
</evidence>
<evidence type="ECO:0000256" key="2">
    <source>
        <dbReference type="SAM" id="Phobius"/>
    </source>
</evidence>
<keyword evidence="1" id="KW-0547">Nucleotide-binding</keyword>
<evidence type="ECO:0000256" key="1">
    <source>
        <dbReference type="PROSITE-ProRule" id="PRU10141"/>
    </source>
</evidence>
<gene>
    <name evidence="4" type="ORF">VNO78_29031</name>
</gene>
<evidence type="ECO:0000313" key="4">
    <source>
        <dbReference type="EMBL" id="KAK7383354.1"/>
    </source>
</evidence>
<dbReference type="GO" id="GO:0004672">
    <property type="term" value="F:protein kinase activity"/>
    <property type="evidence" value="ECO:0007669"/>
    <property type="project" value="InterPro"/>
</dbReference>
<reference evidence="4 5" key="1">
    <citation type="submission" date="2024-01" db="EMBL/GenBank/DDBJ databases">
        <title>The genomes of 5 underutilized Papilionoideae crops provide insights into root nodulation and disease resistanc.</title>
        <authorList>
            <person name="Jiang F."/>
        </authorList>
    </citation>
    <scope>NUCLEOTIDE SEQUENCE [LARGE SCALE GENOMIC DNA]</scope>
    <source>
        <strain evidence="4">DUOXIRENSHENG_FW03</strain>
        <tissue evidence="4">Leaves</tissue>
    </source>
</reference>
<dbReference type="GO" id="GO:0005524">
    <property type="term" value="F:ATP binding"/>
    <property type="evidence" value="ECO:0007669"/>
    <property type="project" value="UniProtKB-UniRule"/>
</dbReference>